<feature type="compositionally biased region" description="Basic and acidic residues" evidence="1">
    <location>
        <begin position="55"/>
        <end position="66"/>
    </location>
</feature>
<sequence length="207" mass="22499">MPAVPAVPAVVPCPLVAILGPGPLVLPFDLINHRFNKPPRRPRREGRPTSARADAAPDGHASDRFSHRATPRYRTSTTFISIRLPLSTLIVRKNVVDKLSASRNHRLAFNLDKLRFSPPAHSSSFFVPAISPRADDQGAGKLHGSPTLAAITFCSQPSRPQAATRLLASDDSSAHHPHLPRPAWNLPVAQPNFDKKVDSRPVLPTIA</sequence>
<proteinExistence type="predicted"/>
<comment type="caution">
    <text evidence="2">The sequence shown here is derived from an EMBL/GenBank/DDBJ whole genome shotgun (WGS) entry which is preliminary data.</text>
</comment>
<organism evidence="2 3">
    <name type="scientific">Saccharata proteae CBS 121410</name>
    <dbReference type="NCBI Taxonomy" id="1314787"/>
    <lineage>
        <taxon>Eukaryota</taxon>
        <taxon>Fungi</taxon>
        <taxon>Dikarya</taxon>
        <taxon>Ascomycota</taxon>
        <taxon>Pezizomycotina</taxon>
        <taxon>Dothideomycetes</taxon>
        <taxon>Dothideomycetes incertae sedis</taxon>
        <taxon>Botryosphaeriales</taxon>
        <taxon>Saccharataceae</taxon>
        <taxon>Saccharata</taxon>
    </lineage>
</organism>
<feature type="region of interest" description="Disordered" evidence="1">
    <location>
        <begin position="35"/>
        <end position="68"/>
    </location>
</feature>
<evidence type="ECO:0000256" key="1">
    <source>
        <dbReference type="SAM" id="MobiDB-lite"/>
    </source>
</evidence>
<keyword evidence="3" id="KW-1185">Reference proteome</keyword>
<evidence type="ECO:0000313" key="3">
    <source>
        <dbReference type="Proteomes" id="UP000799776"/>
    </source>
</evidence>
<feature type="compositionally biased region" description="Basic residues" evidence="1">
    <location>
        <begin position="35"/>
        <end position="44"/>
    </location>
</feature>
<accession>A0A9P4HTQ5</accession>
<name>A0A9P4HTQ5_9PEZI</name>
<gene>
    <name evidence="2" type="ORF">K490DRAFT_58458</name>
</gene>
<reference evidence="2" key="1">
    <citation type="journal article" date="2020" name="Stud. Mycol.">
        <title>101 Dothideomycetes genomes: a test case for predicting lifestyles and emergence of pathogens.</title>
        <authorList>
            <person name="Haridas S."/>
            <person name="Albert R."/>
            <person name="Binder M."/>
            <person name="Bloem J."/>
            <person name="Labutti K."/>
            <person name="Salamov A."/>
            <person name="Andreopoulos B."/>
            <person name="Baker S."/>
            <person name="Barry K."/>
            <person name="Bills G."/>
            <person name="Bluhm B."/>
            <person name="Cannon C."/>
            <person name="Castanera R."/>
            <person name="Culley D."/>
            <person name="Daum C."/>
            <person name="Ezra D."/>
            <person name="Gonzalez J."/>
            <person name="Henrissat B."/>
            <person name="Kuo A."/>
            <person name="Liang C."/>
            <person name="Lipzen A."/>
            <person name="Lutzoni F."/>
            <person name="Magnuson J."/>
            <person name="Mondo S."/>
            <person name="Nolan M."/>
            <person name="Ohm R."/>
            <person name="Pangilinan J."/>
            <person name="Park H.-J."/>
            <person name="Ramirez L."/>
            <person name="Alfaro M."/>
            <person name="Sun H."/>
            <person name="Tritt A."/>
            <person name="Yoshinaga Y."/>
            <person name="Zwiers L.-H."/>
            <person name="Turgeon B."/>
            <person name="Goodwin S."/>
            <person name="Spatafora J."/>
            <person name="Crous P."/>
            <person name="Grigoriev I."/>
        </authorList>
    </citation>
    <scope>NUCLEOTIDE SEQUENCE</scope>
    <source>
        <strain evidence="2">CBS 121410</strain>
    </source>
</reference>
<feature type="region of interest" description="Disordered" evidence="1">
    <location>
        <begin position="169"/>
        <end position="192"/>
    </location>
</feature>
<protein>
    <submittedName>
        <fullName evidence="2">Uncharacterized protein</fullName>
    </submittedName>
</protein>
<dbReference type="AlphaFoldDB" id="A0A9P4HTQ5"/>
<dbReference type="EMBL" id="ML978728">
    <property type="protein sequence ID" value="KAF2085834.1"/>
    <property type="molecule type" value="Genomic_DNA"/>
</dbReference>
<dbReference type="Proteomes" id="UP000799776">
    <property type="component" value="Unassembled WGS sequence"/>
</dbReference>
<evidence type="ECO:0000313" key="2">
    <source>
        <dbReference type="EMBL" id="KAF2085834.1"/>
    </source>
</evidence>